<evidence type="ECO:0000259" key="3">
    <source>
        <dbReference type="PROSITE" id="PS50035"/>
    </source>
</evidence>
<dbReference type="GO" id="GO:0005886">
    <property type="term" value="C:plasma membrane"/>
    <property type="evidence" value="ECO:0007669"/>
    <property type="project" value="UniProtKB-SubCell"/>
</dbReference>
<keyword evidence="1" id="KW-1003">Cell membrane</keyword>
<dbReference type="InterPro" id="IPR030872">
    <property type="entry name" value="Cardiolipin_synth_ClsB"/>
</dbReference>
<comment type="catalytic activity">
    <reaction evidence="1">
        <text>2 a 1,2-diacyl-sn-glycero-3-phospho-(1'-sn-glycerol) = a cardiolipin + glycerol</text>
        <dbReference type="Rhea" id="RHEA:31451"/>
        <dbReference type="ChEBI" id="CHEBI:17754"/>
        <dbReference type="ChEBI" id="CHEBI:62237"/>
        <dbReference type="ChEBI" id="CHEBI:64716"/>
    </reaction>
</comment>
<keyword evidence="1" id="KW-0444">Lipid biosynthesis</keyword>
<dbReference type="PROSITE" id="PS50035">
    <property type="entry name" value="PLD"/>
    <property type="match status" value="2"/>
</dbReference>
<keyword evidence="1" id="KW-0472">Membrane</keyword>
<keyword evidence="1" id="KW-0443">Lipid metabolism</keyword>
<feature type="region of interest" description="Disordered" evidence="2">
    <location>
        <begin position="196"/>
        <end position="216"/>
    </location>
</feature>
<evidence type="ECO:0000256" key="1">
    <source>
        <dbReference type="HAMAP-Rule" id="MF_01917"/>
    </source>
</evidence>
<dbReference type="GO" id="GO:0008808">
    <property type="term" value="F:cardiolipin synthase activity"/>
    <property type="evidence" value="ECO:0007669"/>
    <property type="project" value="InterPro"/>
</dbReference>
<dbReference type="Pfam" id="PF13091">
    <property type="entry name" value="PLDc_2"/>
    <property type="match status" value="2"/>
</dbReference>
<dbReference type="InterPro" id="IPR001736">
    <property type="entry name" value="PLipase_D/transphosphatidylase"/>
</dbReference>
<dbReference type="RefSeq" id="WP_053567404.1">
    <property type="nucleotide sequence ID" value="NZ_FCNY02000001.1"/>
</dbReference>
<feature type="active site" evidence="1">
    <location>
        <position position="345"/>
    </location>
</feature>
<feature type="active site" evidence="1">
    <location>
        <position position="139"/>
    </location>
</feature>
<dbReference type="SMART" id="SM00155">
    <property type="entry name" value="PLDc"/>
    <property type="match status" value="2"/>
</dbReference>
<dbReference type="EC" id="2.7.8.-" evidence="1"/>
<dbReference type="AlphaFoldDB" id="A0A158ESY7"/>
<dbReference type="HAMAP" id="MF_01917">
    <property type="entry name" value="Cardiolipin_synth_ClsB"/>
    <property type="match status" value="1"/>
</dbReference>
<reference evidence="5" key="1">
    <citation type="submission" date="2016-01" db="EMBL/GenBank/DDBJ databases">
        <authorList>
            <person name="Peeters C."/>
        </authorList>
    </citation>
    <scope>NUCLEOTIDE SEQUENCE [LARGE SCALE GENOMIC DNA]</scope>
</reference>
<keyword evidence="1" id="KW-0594">Phospholipid biosynthesis</keyword>
<keyword evidence="1" id="KW-0808">Transferase</keyword>
<feature type="domain" description="PLD phosphodiesterase" evidence="3">
    <location>
        <begin position="333"/>
        <end position="360"/>
    </location>
</feature>
<name>A0A158ESY7_CABCO</name>
<feature type="active site" evidence="1">
    <location>
        <position position="132"/>
    </location>
</feature>
<feature type="active site" evidence="1">
    <location>
        <position position="338"/>
    </location>
</feature>
<comment type="similarity">
    <text evidence="1">Belongs to the phospholipase D family. Cardiolipin synthase subfamily. ClsB sub-subfamily.</text>
</comment>
<evidence type="ECO:0000313" key="4">
    <source>
        <dbReference type="EMBL" id="SAL10667.1"/>
    </source>
</evidence>
<proteinExistence type="inferred from homology"/>
<comment type="function">
    <text evidence="1">Catalyzes the phosphatidyl group transfer from one phosphatidylglycerol molecule to another to form cardiolipin (CL) (diphosphatidylglycerol) and glycerol.</text>
</comment>
<comment type="subcellular location">
    <subcellularLocation>
        <location evidence="1">Cell membrane</location>
        <topology evidence="1">Peripheral membrane protein</topology>
    </subcellularLocation>
</comment>
<keyword evidence="5" id="KW-1185">Reference proteome</keyword>
<dbReference type="GO" id="GO:0032049">
    <property type="term" value="P:cardiolipin biosynthetic process"/>
    <property type="evidence" value="ECO:0007669"/>
    <property type="project" value="InterPro"/>
</dbReference>
<dbReference type="CDD" id="cd09110">
    <property type="entry name" value="PLDc_CLS_1"/>
    <property type="match status" value="1"/>
</dbReference>
<dbReference type="PANTHER" id="PTHR21248:SF22">
    <property type="entry name" value="PHOSPHOLIPASE D"/>
    <property type="match status" value="1"/>
</dbReference>
<protein>
    <recommendedName>
        <fullName evidence="1">Cardiolipin synthase B</fullName>
        <shortName evidence="1">CL synthase</shortName>
        <ecNumber evidence="1">2.7.8.-</ecNumber>
    </recommendedName>
</protein>
<dbReference type="CDD" id="cd09159">
    <property type="entry name" value="PLDc_ybhO_like_2"/>
    <property type="match status" value="1"/>
</dbReference>
<dbReference type="EMBL" id="FCNY02000001">
    <property type="protein sequence ID" value="SAL10667.1"/>
    <property type="molecule type" value="Genomic_DNA"/>
</dbReference>
<dbReference type="InterPro" id="IPR025202">
    <property type="entry name" value="PLD-like_dom"/>
</dbReference>
<evidence type="ECO:0000256" key="2">
    <source>
        <dbReference type="SAM" id="MobiDB-lite"/>
    </source>
</evidence>
<dbReference type="Gene3D" id="3.30.870.10">
    <property type="entry name" value="Endonuclease Chain A"/>
    <property type="match status" value="2"/>
</dbReference>
<keyword evidence="1" id="KW-1208">Phospholipid metabolism</keyword>
<dbReference type="PANTHER" id="PTHR21248">
    <property type="entry name" value="CARDIOLIPIN SYNTHASE"/>
    <property type="match status" value="1"/>
</dbReference>
<dbReference type="Proteomes" id="UP000054740">
    <property type="component" value="Unassembled WGS sequence"/>
</dbReference>
<accession>A0A158ESY7</accession>
<organism evidence="4 5">
    <name type="scientific">Caballeronia cordobensis</name>
    <name type="common">Burkholderia cordobensis</name>
    <dbReference type="NCBI Taxonomy" id="1353886"/>
    <lineage>
        <taxon>Bacteria</taxon>
        <taxon>Pseudomonadati</taxon>
        <taxon>Pseudomonadota</taxon>
        <taxon>Betaproteobacteria</taxon>
        <taxon>Burkholderiales</taxon>
        <taxon>Burkholderiaceae</taxon>
        <taxon>Caballeronia</taxon>
    </lineage>
</organism>
<evidence type="ECO:0000313" key="5">
    <source>
        <dbReference type="Proteomes" id="UP000054740"/>
    </source>
</evidence>
<feature type="active site" evidence="1">
    <location>
        <position position="134"/>
    </location>
</feature>
<feature type="active site" evidence="1">
    <location>
        <position position="340"/>
    </location>
</feature>
<gene>
    <name evidence="1" type="primary">clsB</name>
    <name evidence="4" type="ORF">AWB70_00200</name>
</gene>
<feature type="domain" description="PLD phosphodiesterase" evidence="3">
    <location>
        <begin position="127"/>
        <end position="154"/>
    </location>
</feature>
<sequence length="430" mass="49271">MIGLRPRRSFKRLRQALFSGRRPLRFCFTSGNHVRLFKNGEQFFPALIERIDNAKQSVSLETYIFANDDIGRAVSDALVRAAERGVAVRVITDGIGTESNLPMFKLWQERRVEHRIYNPHLLFGPQGWSRTHRKLALIDEIYAFCGGINIVDDYDQNGTRLERPRWDFAMEAQGPVVKDVREAFDLQWQRIRLGVKPRQPSQPGCEPQQEDERAPGRWNARRAMLARRRARLGEIHAVDRPCIAFVARDNLLNRRAIEKAYLRAIAHAESEVLLANPYFMPGRKLRRALVYAAQRGVRVSLVIGRKEFVALDYATPFLYGNLLKHGVRIAEYEKTMLHGKVAVVDADWATIGSSNLDALSLVLNNEANMVLVNHPEIAGLHDAILQAFDEGRPIDEKHYASRPITERALNWLAYNSYRLMMKMITIGQYD</sequence>
<dbReference type="SUPFAM" id="SSF56024">
    <property type="entry name" value="Phospholipase D/nuclease"/>
    <property type="match status" value="2"/>
</dbReference>